<dbReference type="GO" id="GO:0006302">
    <property type="term" value="P:double-strand break repair"/>
    <property type="evidence" value="ECO:0007669"/>
    <property type="project" value="InterPro"/>
</dbReference>
<dbReference type="SUPFAM" id="SSF52540">
    <property type="entry name" value="P-loop containing nucleoside triphosphate hydrolases"/>
    <property type="match status" value="1"/>
</dbReference>
<dbReference type="InterPro" id="IPR003593">
    <property type="entry name" value="AAA+_ATPase"/>
</dbReference>
<organism evidence="2 3">
    <name type="scientific">Faecalibacterium prausnitzii</name>
    <dbReference type="NCBI Taxonomy" id="853"/>
    <lineage>
        <taxon>Bacteria</taxon>
        <taxon>Bacillati</taxon>
        <taxon>Bacillota</taxon>
        <taxon>Clostridia</taxon>
        <taxon>Eubacteriales</taxon>
        <taxon>Oscillospiraceae</taxon>
        <taxon>Faecalibacterium</taxon>
    </lineage>
</organism>
<evidence type="ECO:0000313" key="2">
    <source>
        <dbReference type="EMBL" id="RCH43598.1"/>
    </source>
</evidence>
<evidence type="ECO:0000313" key="3">
    <source>
        <dbReference type="Proteomes" id="UP000252378"/>
    </source>
</evidence>
<dbReference type="InterPro" id="IPR051396">
    <property type="entry name" value="Bact_Antivir_Def_Nuclease"/>
</dbReference>
<reference evidence="2 3" key="1">
    <citation type="submission" date="2018-03" db="EMBL/GenBank/DDBJ databases">
        <title>Complete genome sequencing of Faecalibacterium prausnitzii strains isolated from the human gut.</title>
        <authorList>
            <person name="Fitzgerald B.C."/>
            <person name="Shkoporov A.N."/>
            <person name="Ross P.R."/>
            <person name="Hill C."/>
        </authorList>
    </citation>
    <scope>NUCLEOTIDE SEQUENCE [LARGE SCALE GENOMIC DNA]</scope>
    <source>
        <strain evidence="2 3">ATCC 27768</strain>
    </source>
</reference>
<gene>
    <name evidence="2" type="ORF">C7J97_12205</name>
</gene>
<dbReference type="GO" id="GO:0016887">
    <property type="term" value="F:ATP hydrolysis activity"/>
    <property type="evidence" value="ECO:0007669"/>
    <property type="project" value="InterPro"/>
</dbReference>
<accession>A0A367FZ94</accession>
<dbReference type="InterPro" id="IPR003959">
    <property type="entry name" value="ATPase_AAA_core"/>
</dbReference>
<dbReference type="Pfam" id="PF13304">
    <property type="entry name" value="AAA_21"/>
    <property type="match status" value="1"/>
</dbReference>
<dbReference type="AlphaFoldDB" id="A0A367FZ94"/>
<comment type="caution">
    <text evidence="2">The sequence shown here is derived from an EMBL/GenBank/DDBJ whole genome shotgun (WGS) entry which is preliminary data.</text>
</comment>
<dbReference type="GO" id="GO:0005524">
    <property type="term" value="F:ATP binding"/>
    <property type="evidence" value="ECO:0007669"/>
    <property type="project" value="InterPro"/>
</dbReference>
<name>A0A367FZ94_9FIRM</name>
<sequence>MIVEMNKITLKEIRFKKLKGLSNVTIKFSKPLTAIMGVNGSGKTTVIHALSCLYNPDGNGENHIFPEFFTPNTDASWSGSELEAVNEIIGTDGVPTLLPPKKYYKAFDRWAPRYQTRPKRNVYYIGIETCLPDIEKKNQTTKISYVSQCQTSNVARKTIQGAAGILNKNYTALMDNCYKGTHFPGVELSDSLKYSSLSMGSGEQRTIKILEKVTRAEKYSLILVDELDLLLHVSAFRKLVKELNRIAVEKKLQIVFTTHSLEILSMSEYIGIQYIENVTSPTGSANSFVYDRLSEELIYNMSGECNKPVKIYVEDSLAKDIVHEIVRDLQMTFLVEICKFGAIENAFTLAASFIIEQRDTRNILIVTDGDKYCTDSERMDHIEKKLCGTEDDAEDKRQAALQLIHQFSLPTSTPPEKFLHQIILETFPQDNSIYQAAQAIQGVNDSHEWISNICDRLDESQETIIREIFKYASSHELFLSYIDNIKTWLSQHQNI</sequence>
<dbReference type="InterPro" id="IPR038729">
    <property type="entry name" value="Rad50/SbcC_AAA"/>
</dbReference>
<dbReference type="PANTHER" id="PTHR43581:SF2">
    <property type="entry name" value="EXCINUCLEASE ATPASE SUBUNIT"/>
    <property type="match status" value="1"/>
</dbReference>
<protein>
    <recommendedName>
        <fullName evidence="1">AAA+ ATPase domain-containing protein</fullName>
    </recommendedName>
</protein>
<dbReference type="Gene3D" id="3.40.50.300">
    <property type="entry name" value="P-loop containing nucleotide triphosphate hydrolases"/>
    <property type="match status" value="2"/>
</dbReference>
<dbReference type="EMBL" id="PXUP01000020">
    <property type="protein sequence ID" value="RCH43598.1"/>
    <property type="molecule type" value="Genomic_DNA"/>
</dbReference>
<dbReference type="Pfam" id="PF13476">
    <property type="entry name" value="AAA_23"/>
    <property type="match status" value="1"/>
</dbReference>
<dbReference type="PANTHER" id="PTHR43581">
    <property type="entry name" value="ATP/GTP PHOSPHATASE"/>
    <property type="match status" value="1"/>
</dbReference>
<dbReference type="SMART" id="SM00382">
    <property type="entry name" value="AAA"/>
    <property type="match status" value="1"/>
</dbReference>
<feature type="domain" description="AAA+ ATPase" evidence="1">
    <location>
        <begin position="29"/>
        <end position="282"/>
    </location>
</feature>
<proteinExistence type="predicted"/>
<dbReference type="InterPro" id="IPR027417">
    <property type="entry name" value="P-loop_NTPase"/>
</dbReference>
<evidence type="ECO:0000259" key="1">
    <source>
        <dbReference type="SMART" id="SM00382"/>
    </source>
</evidence>
<dbReference type="Proteomes" id="UP000252378">
    <property type="component" value="Unassembled WGS sequence"/>
</dbReference>